<evidence type="ECO:0000313" key="4">
    <source>
        <dbReference type="Proteomes" id="UP000238426"/>
    </source>
</evidence>
<organism evidence="3 4">
    <name type="scientific">Aurantibacter aestuarii</name>
    <dbReference type="NCBI Taxonomy" id="1266046"/>
    <lineage>
        <taxon>Bacteria</taxon>
        <taxon>Pseudomonadati</taxon>
        <taxon>Bacteroidota</taxon>
        <taxon>Flavobacteriia</taxon>
        <taxon>Flavobacteriales</taxon>
        <taxon>Flavobacteriaceae</taxon>
        <taxon>Aurantibacter</taxon>
    </lineage>
</organism>
<dbReference type="OrthoDB" id="9772349at2"/>
<dbReference type="InterPro" id="IPR002201">
    <property type="entry name" value="Glyco_trans_9"/>
</dbReference>
<keyword evidence="4" id="KW-1185">Reference proteome</keyword>
<dbReference type="CDD" id="cd03789">
    <property type="entry name" value="GT9_LPS_heptosyltransferase"/>
    <property type="match status" value="1"/>
</dbReference>
<keyword evidence="2 3" id="KW-0808">Transferase</keyword>
<dbReference type="PANTHER" id="PTHR30160">
    <property type="entry name" value="TETRAACYLDISACCHARIDE 4'-KINASE-RELATED"/>
    <property type="match status" value="1"/>
</dbReference>
<dbReference type="InterPro" id="IPR051199">
    <property type="entry name" value="LPS_LOS_Heptosyltrfase"/>
</dbReference>
<name>A0A2T1N9U0_9FLAO</name>
<protein>
    <submittedName>
        <fullName evidence="3">Glycosyltransferase</fullName>
    </submittedName>
</protein>
<dbReference type="EMBL" id="PXOQ01000009">
    <property type="protein sequence ID" value="PSG88647.1"/>
    <property type="molecule type" value="Genomic_DNA"/>
</dbReference>
<dbReference type="SUPFAM" id="SSF53756">
    <property type="entry name" value="UDP-Glycosyltransferase/glycogen phosphorylase"/>
    <property type="match status" value="1"/>
</dbReference>
<reference evidence="3 4" key="1">
    <citation type="submission" date="2018-03" db="EMBL/GenBank/DDBJ databases">
        <title>Mesoflavibacter sp. HG37 and Mesoflavibacter sp. HG96 sp.nov., two marine bacteria isolated from seawater of Western Pacific Ocean.</title>
        <authorList>
            <person name="Cheng H."/>
            <person name="Wu Y.-H."/>
            <person name="Guo L.-L."/>
            <person name="Xu X.-W."/>
        </authorList>
    </citation>
    <scope>NUCLEOTIDE SEQUENCE [LARGE SCALE GENOMIC DNA]</scope>
    <source>
        <strain evidence="3 4">KCTC 32269</strain>
    </source>
</reference>
<sequence>MKVLIIQQKMIGDVLTSTILFEALRKHFPEAQLDYLVESNTLAVIENNPYIDNSIILSPNIRQNKILFWRFLNQIRSENYTIVIDVYSVTTSALTTFFSAAKQRISYRKWYTKCLYTNTISRSKTPSFNISLARENRLKLLQPLGINPDTTLSPKIYLTEIEKNNARKLLEQFEISKTNPLYMISVLGSNNSKTYPIHFMANVLDFICETQPNAQLLFNYIPSQITEAKNIFNLCKPQTKNCIYFNLYGKTLREFLALTWCCDAMIGNEGGAINMAKALNTPTFTIFSPYIIKKNWFGAVESKIHSAVHLNDYETYDLKAAKKDSGYYYNRFKPDLFLESLNEFLNTIKI</sequence>
<keyword evidence="1" id="KW-0328">Glycosyltransferase</keyword>
<dbReference type="AlphaFoldDB" id="A0A2T1N9U0"/>
<evidence type="ECO:0000256" key="2">
    <source>
        <dbReference type="ARBA" id="ARBA00022679"/>
    </source>
</evidence>
<proteinExistence type="predicted"/>
<accession>A0A2T1N9U0</accession>
<dbReference type="GO" id="GO:0008713">
    <property type="term" value="F:ADP-heptose-lipopolysaccharide heptosyltransferase activity"/>
    <property type="evidence" value="ECO:0007669"/>
    <property type="project" value="TreeGrafter"/>
</dbReference>
<dbReference type="RefSeq" id="WP_106463787.1">
    <property type="nucleotide sequence ID" value="NZ_PXOQ01000009.1"/>
</dbReference>
<dbReference type="GO" id="GO:0009244">
    <property type="term" value="P:lipopolysaccharide core region biosynthetic process"/>
    <property type="evidence" value="ECO:0007669"/>
    <property type="project" value="TreeGrafter"/>
</dbReference>
<dbReference type="GO" id="GO:0005829">
    <property type="term" value="C:cytosol"/>
    <property type="evidence" value="ECO:0007669"/>
    <property type="project" value="TreeGrafter"/>
</dbReference>
<evidence type="ECO:0000313" key="3">
    <source>
        <dbReference type="EMBL" id="PSG88647.1"/>
    </source>
</evidence>
<gene>
    <name evidence="3" type="ORF">C7H52_10160</name>
</gene>
<dbReference type="Proteomes" id="UP000238426">
    <property type="component" value="Unassembled WGS sequence"/>
</dbReference>
<dbReference type="Pfam" id="PF01075">
    <property type="entry name" value="Glyco_transf_9"/>
    <property type="match status" value="1"/>
</dbReference>
<dbReference type="Gene3D" id="3.40.50.2000">
    <property type="entry name" value="Glycogen Phosphorylase B"/>
    <property type="match status" value="2"/>
</dbReference>
<comment type="caution">
    <text evidence="3">The sequence shown here is derived from an EMBL/GenBank/DDBJ whole genome shotgun (WGS) entry which is preliminary data.</text>
</comment>
<evidence type="ECO:0000256" key="1">
    <source>
        <dbReference type="ARBA" id="ARBA00022676"/>
    </source>
</evidence>